<protein>
    <recommendedName>
        <fullName evidence="4">Secreted protein</fullName>
    </recommendedName>
</protein>
<proteinExistence type="predicted"/>
<feature type="signal peptide" evidence="1">
    <location>
        <begin position="1"/>
        <end position="18"/>
    </location>
</feature>
<dbReference type="AlphaFoldDB" id="A0A9J6C6K5"/>
<gene>
    <name evidence="2" type="ORF">PVAND_007315</name>
</gene>
<evidence type="ECO:0008006" key="4">
    <source>
        <dbReference type="Google" id="ProtNLM"/>
    </source>
</evidence>
<organism evidence="2 3">
    <name type="scientific">Polypedilum vanderplanki</name>
    <name type="common">Sleeping chironomid midge</name>
    <dbReference type="NCBI Taxonomy" id="319348"/>
    <lineage>
        <taxon>Eukaryota</taxon>
        <taxon>Metazoa</taxon>
        <taxon>Ecdysozoa</taxon>
        <taxon>Arthropoda</taxon>
        <taxon>Hexapoda</taxon>
        <taxon>Insecta</taxon>
        <taxon>Pterygota</taxon>
        <taxon>Neoptera</taxon>
        <taxon>Endopterygota</taxon>
        <taxon>Diptera</taxon>
        <taxon>Nematocera</taxon>
        <taxon>Chironomoidea</taxon>
        <taxon>Chironomidae</taxon>
        <taxon>Chironominae</taxon>
        <taxon>Polypedilum</taxon>
        <taxon>Polypedilum</taxon>
    </lineage>
</organism>
<sequence length="99" mass="11277">MFKLTIFVFLAICAVANCGVISSAYISPYASTYNAHTINHAIASQSLLHQLKSLLHHLTRCHIHLPTPILMLTTHIQPTSNSYMNFSSHYLIMKRFQYK</sequence>
<accession>A0A9J6C6K5</accession>
<name>A0A9J6C6K5_POLVA</name>
<dbReference type="Proteomes" id="UP001107558">
    <property type="component" value="Chromosome 2"/>
</dbReference>
<reference evidence="2" key="1">
    <citation type="submission" date="2021-03" db="EMBL/GenBank/DDBJ databases">
        <title>Chromosome level genome of the anhydrobiotic midge Polypedilum vanderplanki.</title>
        <authorList>
            <person name="Yoshida Y."/>
            <person name="Kikawada T."/>
            <person name="Gusev O."/>
        </authorList>
    </citation>
    <scope>NUCLEOTIDE SEQUENCE</scope>
    <source>
        <strain evidence="2">NIAS01</strain>
        <tissue evidence="2">Whole body or cell culture</tissue>
    </source>
</reference>
<feature type="chain" id="PRO_5039906890" description="Secreted protein" evidence="1">
    <location>
        <begin position="19"/>
        <end position="99"/>
    </location>
</feature>
<evidence type="ECO:0000256" key="1">
    <source>
        <dbReference type="SAM" id="SignalP"/>
    </source>
</evidence>
<evidence type="ECO:0000313" key="3">
    <source>
        <dbReference type="Proteomes" id="UP001107558"/>
    </source>
</evidence>
<dbReference type="OrthoDB" id="7791079at2759"/>
<dbReference type="EMBL" id="JADBJN010000002">
    <property type="protein sequence ID" value="KAG5677565.1"/>
    <property type="molecule type" value="Genomic_DNA"/>
</dbReference>
<keyword evidence="1" id="KW-0732">Signal</keyword>
<comment type="caution">
    <text evidence="2">The sequence shown here is derived from an EMBL/GenBank/DDBJ whole genome shotgun (WGS) entry which is preliminary data.</text>
</comment>
<evidence type="ECO:0000313" key="2">
    <source>
        <dbReference type="EMBL" id="KAG5677565.1"/>
    </source>
</evidence>
<keyword evidence="3" id="KW-1185">Reference proteome</keyword>